<dbReference type="EMBL" id="CP034161">
    <property type="protein sequence ID" value="AZI39612.1"/>
    <property type="molecule type" value="Genomic_DNA"/>
</dbReference>
<reference evidence="2" key="1">
    <citation type="submission" date="2018-11" db="EMBL/GenBank/DDBJ databases">
        <title>Proposal to divide the Flavobacteriaceae and reorganize its genera based on Amino Acid Identity values calculated from whole genome sequences.</title>
        <authorList>
            <person name="Nicholson A.C."/>
            <person name="Gulvik C.A."/>
            <person name="Whitney A.M."/>
            <person name="Humrighouse B.W."/>
            <person name="Bell M."/>
            <person name="Holmes B."/>
            <person name="Steigerwalt A.B."/>
            <person name="Villarma A."/>
            <person name="Sheth M."/>
            <person name="Batra D."/>
            <person name="Pryor J."/>
            <person name="Bernardet J.-F."/>
            <person name="Hugo C."/>
            <person name="Kampfer P."/>
            <person name="Newman J.D."/>
            <person name="McQuiston J.R."/>
        </authorList>
    </citation>
    <scope>NUCLEOTIDE SEQUENCE [LARGE SCALE GENOMIC DNA]</scope>
    <source>
        <strain evidence="2">F5649</strain>
    </source>
</reference>
<dbReference type="OrthoDB" id="9783748at2"/>
<proteinExistence type="predicted"/>
<dbReference type="CDD" id="cd11576">
    <property type="entry name" value="GH99_GH71_like_2"/>
    <property type="match status" value="1"/>
</dbReference>
<accession>A0A3G8Y2K5</accession>
<sequence length="407" mass="47409">MERRYYLLIVFTFFNIIINCQLKHSQNIQFNKFDKMLMVGYQGWFAAPADGANIGWYKYAKDWKFDNSVSKFDLWPDVKEYKKVYKTPVTNLDGSATYLFSSNDESTVDLHLKWMKDYSIDGLFVQRFFLALHDATRNHHIKVLKNILKYGNQYKRAVSVMYDLSGLQYDKDADVIIEDWKFLVDSIKVTSSKGNPYLYNNSRPVVALYAAGYSGNPDTLKQFGKIINFLKNDKKYGNCTIVLGVPFYWRTLNNDARNDPKLHELIKTVDYIFPWSVGRITSNNVNEIYNLQEADLQWCKKYNVGYLPVIYPGFSWHNAINDSPLDLIPREGGAFYKSLINNVKKLKVRNVYVAMFDEIDEGTAIFKISKTPPQTKTMKFVPLDKNLSEDYYLKLSGDLANFFKKYN</sequence>
<name>A0A3G8Y2K5_9FLAO</name>
<dbReference type="Gene3D" id="3.20.20.80">
    <property type="entry name" value="Glycosidases"/>
    <property type="match status" value="1"/>
</dbReference>
<dbReference type="Proteomes" id="UP000281810">
    <property type="component" value="Chromosome"/>
</dbReference>
<gene>
    <name evidence="1" type="ORF">EIB74_06400</name>
</gene>
<protein>
    <submittedName>
        <fullName evidence="1">Xylosidase</fullName>
    </submittedName>
</protein>
<organism evidence="1 2">
    <name type="scientific">Epilithonimonas vandammei</name>
    <dbReference type="NCBI Taxonomy" id="2487072"/>
    <lineage>
        <taxon>Bacteria</taxon>
        <taxon>Pseudomonadati</taxon>
        <taxon>Bacteroidota</taxon>
        <taxon>Flavobacteriia</taxon>
        <taxon>Flavobacteriales</taxon>
        <taxon>Weeksellaceae</taxon>
        <taxon>Chryseobacterium group</taxon>
        <taxon>Epilithonimonas</taxon>
    </lineage>
</organism>
<keyword evidence="2" id="KW-1185">Reference proteome</keyword>
<evidence type="ECO:0000313" key="1">
    <source>
        <dbReference type="EMBL" id="AZI39612.1"/>
    </source>
</evidence>
<evidence type="ECO:0000313" key="2">
    <source>
        <dbReference type="Proteomes" id="UP000281810"/>
    </source>
</evidence>
<dbReference type="RefSeq" id="WP_124801832.1">
    <property type="nucleotide sequence ID" value="NZ_CP034161.1"/>
</dbReference>
<dbReference type="AlphaFoldDB" id="A0A3G8Y2K5"/>